<evidence type="ECO:0000313" key="1">
    <source>
        <dbReference type="EMBL" id="KMO34301.1"/>
    </source>
</evidence>
<proteinExistence type="predicted"/>
<gene>
    <name evidence="1" type="ORF">VP06_14620</name>
</gene>
<sequence>MTDYSDAITCARLVLTRTPMDPSLGAYRYDGALLRMSRNGSVSLVERGYSGARMIPLEERYHVALAAPLGDAEARACVIDLVRLRADLEEGGCLSVLLDRMAEGHTAGRERGTLTEDAEEAYAEFVEICATRYLDDRFTVLDVTDWLVDGGGLGALNLSATSSEAEIAAAAEVVLEGAHRDGIVLIGTPLEALRALVEEARSECIEDADAE</sequence>
<reference evidence="1 2" key="1">
    <citation type="submission" date="2015-03" db="EMBL/GenBank/DDBJ databases">
        <title>Genome sequencing of Methylobacterium aquaticum DSM16371 type strain.</title>
        <authorList>
            <person name="Chaudhry V."/>
            <person name="Patil P.B."/>
        </authorList>
    </citation>
    <scope>NUCLEOTIDE SEQUENCE [LARGE SCALE GENOMIC DNA]</scope>
    <source>
        <strain evidence="1 2">DSM 16371</strain>
    </source>
</reference>
<comment type="caution">
    <text evidence="1">The sequence shown here is derived from an EMBL/GenBank/DDBJ whole genome shotgun (WGS) entry which is preliminary data.</text>
</comment>
<dbReference type="EMBL" id="LABX01000106">
    <property type="protein sequence ID" value="KMO34301.1"/>
    <property type="molecule type" value="Genomic_DNA"/>
</dbReference>
<dbReference type="PATRIC" id="fig|270351.6.peg.325"/>
<dbReference type="AlphaFoldDB" id="A0A0J6V5W2"/>
<name>A0A0J6V5W2_9HYPH</name>
<evidence type="ECO:0000313" key="2">
    <source>
        <dbReference type="Proteomes" id="UP000035929"/>
    </source>
</evidence>
<protein>
    <submittedName>
        <fullName evidence="1">Uncharacterized protein</fullName>
    </submittedName>
</protein>
<accession>A0A0J6V5W2</accession>
<organism evidence="1 2">
    <name type="scientific">Methylobacterium aquaticum</name>
    <dbReference type="NCBI Taxonomy" id="270351"/>
    <lineage>
        <taxon>Bacteria</taxon>
        <taxon>Pseudomonadati</taxon>
        <taxon>Pseudomonadota</taxon>
        <taxon>Alphaproteobacteria</taxon>
        <taxon>Hyphomicrobiales</taxon>
        <taxon>Methylobacteriaceae</taxon>
        <taxon>Methylobacterium</taxon>
    </lineage>
</organism>
<dbReference type="RefSeq" id="WP_048464495.1">
    <property type="nucleotide sequence ID" value="NZ_LABX01000106.1"/>
</dbReference>
<dbReference type="Proteomes" id="UP000035929">
    <property type="component" value="Unassembled WGS sequence"/>
</dbReference>